<reference evidence="2 3" key="1">
    <citation type="submission" date="2017-04" db="EMBL/GenBank/DDBJ databases">
        <title>Draft genome sequence of Tuber borchii Vittad., a whitish edible truffle.</title>
        <authorList>
            <consortium name="DOE Joint Genome Institute"/>
            <person name="Murat C."/>
            <person name="Kuo A."/>
            <person name="Barry K.W."/>
            <person name="Clum A."/>
            <person name="Dockter R.B."/>
            <person name="Fauchery L."/>
            <person name="Iotti M."/>
            <person name="Kohler A."/>
            <person name="Labutti K."/>
            <person name="Lindquist E.A."/>
            <person name="Lipzen A."/>
            <person name="Ohm R.A."/>
            <person name="Wang M."/>
            <person name="Grigoriev I.V."/>
            <person name="Zambonelli A."/>
            <person name="Martin F.M."/>
        </authorList>
    </citation>
    <scope>NUCLEOTIDE SEQUENCE [LARGE SCALE GENOMIC DNA]</scope>
    <source>
        <strain evidence="2 3">Tbo3840</strain>
    </source>
</reference>
<feature type="region of interest" description="Disordered" evidence="1">
    <location>
        <begin position="56"/>
        <end position="126"/>
    </location>
</feature>
<keyword evidence="3" id="KW-1185">Reference proteome</keyword>
<dbReference type="EMBL" id="NESQ01000159">
    <property type="protein sequence ID" value="PUU77203.1"/>
    <property type="molecule type" value="Genomic_DNA"/>
</dbReference>
<evidence type="ECO:0000256" key="1">
    <source>
        <dbReference type="SAM" id="MobiDB-lite"/>
    </source>
</evidence>
<dbReference type="Proteomes" id="UP000244722">
    <property type="component" value="Unassembled WGS sequence"/>
</dbReference>
<evidence type="ECO:0000313" key="3">
    <source>
        <dbReference type="Proteomes" id="UP000244722"/>
    </source>
</evidence>
<comment type="caution">
    <text evidence="2">The sequence shown here is derived from an EMBL/GenBank/DDBJ whole genome shotgun (WGS) entry which is preliminary data.</text>
</comment>
<feature type="compositionally biased region" description="Basic and acidic residues" evidence="1">
    <location>
        <begin position="57"/>
        <end position="99"/>
    </location>
</feature>
<evidence type="ECO:0000313" key="2">
    <source>
        <dbReference type="EMBL" id="PUU77203.1"/>
    </source>
</evidence>
<sequence>MIQTHHCRKCSKVTSSRCFKKCGLQICHLHPNHAFGANSTCRACPDPRGLVIGQESEIAKESKKTDALPEERTGPKEQGRVRRLMEEQKAQRGRSEKSRQVSQKKRAENSGVRYAVKGKRPERRGT</sequence>
<proteinExistence type="predicted"/>
<protein>
    <submittedName>
        <fullName evidence="2">Uncharacterized protein</fullName>
    </submittedName>
</protein>
<dbReference type="AlphaFoldDB" id="A0A2T6ZNZ5"/>
<organism evidence="2 3">
    <name type="scientific">Tuber borchii</name>
    <name type="common">White truffle</name>
    <dbReference type="NCBI Taxonomy" id="42251"/>
    <lineage>
        <taxon>Eukaryota</taxon>
        <taxon>Fungi</taxon>
        <taxon>Dikarya</taxon>
        <taxon>Ascomycota</taxon>
        <taxon>Pezizomycotina</taxon>
        <taxon>Pezizomycetes</taxon>
        <taxon>Pezizales</taxon>
        <taxon>Tuberaceae</taxon>
        <taxon>Tuber</taxon>
    </lineage>
</organism>
<gene>
    <name evidence="2" type="ORF">B9Z19DRAFT_1128591</name>
</gene>
<accession>A0A2T6ZNZ5</accession>
<name>A0A2T6ZNZ5_TUBBO</name>
<feature type="compositionally biased region" description="Basic residues" evidence="1">
    <location>
        <begin position="116"/>
        <end position="126"/>
    </location>
</feature>